<protein>
    <submittedName>
        <fullName evidence="2">Uncharacterized protein</fullName>
    </submittedName>
</protein>
<dbReference type="Proteomes" id="UP000250043">
    <property type="component" value="Unassembled WGS sequence"/>
</dbReference>
<gene>
    <name evidence="2" type="ORF">OBBRIDRAFT_793986</name>
</gene>
<keyword evidence="3" id="KW-1185">Reference proteome</keyword>
<feature type="compositionally biased region" description="Polar residues" evidence="1">
    <location>
        <begin position="1"/>
        <end position="15"/>
    </location>
</feature>
<feature type="region of interest" description="Disordered" evidence="1">
    <location>
        <begin position="1"/>
        <end position="119"/>
    </location>
</feature>
<reference evidence="2 3" key="1">
    <citation type="submission" date="2016-07" db="EMBL/GenBank/DDBJ databases">
        <title>Draft genome of the white-rot fungus Obba rivulosa 3A-2.</title>
        <authorList>
            <consortium name="DOE Joint Genome Institute"/>
            <person name="Miettinen O."/>
            <person name="Riley R."/>
            <person name="Acob R."/>
            <person name="Barry K."/>
            <person name="Cullen D."/>
            <person name="De Vries R."/>
            <person name="Hainaut M."/>
            <person name="Hatakka A."/>
            <person name="Henrissat B."/>
            <person name="Hilden K."/>
            <person name="Kuo R."/>
            <person name="Labutti K."/>
            <person name="Lipzen A."/>
            <person name="Makela M.R."/>
            <person name="Sandor L."/>
            <person name="Spatafora J.W."/>
            <person name="Grigoriev I.V."/>
            <person name="Hibbett D.S."/>
        </authorList>
    </citation>
    <scope>NUCLEOTIDE SEQUENCE [LARGE SCALE GENOMIC DNA]</scope>
    <source>
        <strain evidence="2 3">3A-2</strain>
    </source>
</reference>
<sequence length="119" mass="13477">MSSGAIQSNVGNRQIYNDGDQRPHDTAEQKAAFEAGQRNAHDIHDPKDSRTLHNRAQAEMKQWEDEERQGRQQTVTNPLEPAEKQGHQASRGAQVDAELQRDDEEQVKQKGGYNGTYHK</sequence>
<evidence type="ECO:0000313" key="2">
    <source>
        <dbReference type="EMBL" id="OCH89760.1"/>
    </source>
</evidence>
<dbReference type="OrthoDB" id="3358750at2759"/>
<evidence type="ECO:0000313" key="3">
    <source>
        <dbReference type="Proteomes" id="UP000250043"/>
    </source>
</evidence>
<feature type="compositionally biased region" description="Basic and acidic residues" evidence="1">
    <location>
        <begin position="19"/>
        <end position="28"/>
    </location>
</feature>
<dbReference type="EMBL" id="KV722420">
    <property type="protein sequence ID" value="OCH89760.1"/>
    <property type="molecule type" value="Genomic_DNA"/>
</dbReference>
<proteinExistence type="predicted"/>
<evidence type="ECO:0000256" key="1">
    <source>
        <dbReference type="SAM" id="MobiDB-lite"/>
    </source>
</evidence>
<dbReference type="AlphaFoldDB" id="A0A8E2B1Z2"/>
<dbReference type="PANTHER" id="PTHR39475:SF1">
    <property type="entry name" value="CONIDIATION-SPECIFIC PROTEIN 6"/>
    <property type="match status" value="1"/>
</dbReference>
<name>A0A8E2B1Z2_9APHY</name>
<dbReference type="PANTHER" id="PTHR39475">
    <property type="entry name" value="CONIDIATION-SPECIFIC PROTEIN 6"/>
    <property type="match status" value="1"/>
</dbReference>
<accession>A0A8E2B1Z2</accession>
<organism evidence="2 3">
    <name type="scientific">Obba rivulosa</name>
    <dbReference type="NCBI Taxonomy" id="1052685"/>
    <lineage>
        <taxon>Eukaryota</taxon>
        <taxon>Fungi</taxon>
        <taxon>Dikarya</taxon>
        <taxon>Basidiomycota</taxon>
        <taxon>Agaricomycotina</taxon>
        <taxon>Agaricomycetes</taxon>
        <taxon>Polyporales</taxon>
        <taxon>Gelatoporiaceae</taxon>
        <taxon>Obba</taxon>
    </lineage>
</organism>
<feature type="compositionally biased region" description="Basic and acidic residues" evidence="1">
    <location>
        <begin position="39"/>
        <end position="63"/>
    </location>
</feature>